<evidence type="ECO:0000256" key="1">
    <source>
        <dbReference type="SAM" id="Coils"/>
    </source>
</evidence>
<dbReference type="Pfam" id="PF02831">
    <property type="entry name" value="gpW"/>
    <property type="match status" value="1"/>
</dbReference>
<reference evidence="2 3" key="1">
    <citation type="submission" date="2018-05" db="EMBL/GenBank/DDBJ databases">
        <title>Spiribacter halobius sp. nov., a moderately halophilic bacterium isolated from marine solar saltern.</title>
        <authorList>
            <person name="Zheng W.-S."/>
            <person name="Lu D.-C."/>
            <person name="Du Z.-J."/>
        </authorList>
    </citation>
    <scope>NUCLEOTIDE SEQUENCE [LARGE SCALE GENOMIC DNA]</scope>
    <source>
        <strain evidence="2 3">E85</strain>
    </source>
</reference>
<dbReference type="OrthoDB" id="7916639at2"/>
<name>A0A2U2MYI1_9GAMM</name>
<organism evidence="2 3">
    <name type="scientific">Sediminicurvatus halobius</name>
    <dbReference type="NCBI Taxonomy" id="2182432"/>
    <lineage>
        <taxon>Bacteria</taxon>
        <taxon>Pseudomonadati</taxon>
        <taxon>Pseudomonadota</taxon>
        <taxon>Gammaproteobacteria</taxon>
        <taxon>Chromatiales</taxon>
        <taxon>Ectothiorhodospiraceae</taxon>
        <taxon>Sediminicurvatus</taxon>
    </lineage>
</organism>
<sequence length="77" mass="8556">MSDLATLEKRLAEAESALHDLNIGKQVVQVSREGRSTQFANSPDQIRRLEAYIAELKSQIARLKGRGGRAPIQLWPA</sequence>
<accession>A0A2U2MYI1</accession>
<dbReference type="SUPFAM" id="SSF64210">
    <property type="entry name" value="Head-to-tail joining protein W, gpW"/>
    <property type="match status" value="1"/>
</dbReference>
<evidence type="ECO:0000313" key="3">
    <source>
        <dbReference type="Proteomes" id="UP000245474"/>
    </source>
</evidence>
<dbReference type="InterPro" id="IPR036626">
    <property type="entry name" value="GpW_sf"/>
</dbReference>
<dbReference type="Proteomes" id="UP000245474">
    <property type="component" value="Unassembled WGS sequence"/>
</dbReference>
<proteinExistence type="predicted"/>
<gene>
    <name evidence="2" type="ORF">DEM34_14965</name>
</gene>
<dbReference type="InterPro" id="IPR004174">
    <property type="entry name" value="GpW"/>
</dbReference>
<protein>
    <recommendedName>
        <fullName evidence="4">Phage tail protein</fullName>
    </recommendedName>
</protein>
<dbReference type="AlphaFoldDB" id="A0A2U2MYI1"/>
<dbReference type="RefSeq" id="WP_109679637.1">
    <property type="nucleotide sequence ID" value="NZ_CP086615.1"/>
</dbReference>
<keyword evidence="3" id="KW-1185">Reference proteome</keyword>
<dbReference type="Gene3D" id="3.30.1580.10">
    <property type="entry name" value="Head-to-tail joining protein W"/>
    <property type="match status" value="1"/>
</dbReference>
<comment type="caution">
    <text evidence="2">The sequence shown here is derived from an EMBL/GenBank/DDBJ whole genome shotgun (WGS) entry which is preliminary data.</text>
</comment>
<dbReference type="GO" id="GO:0019058">
    <property type="term" value="P:viral life cycle"/>
    <property type="evidence" value="ECO:0007669"/>
    <property type="project" value="InterPro"/>
</dbReference>
<evidence type="ECO:0000313" key="2">
    <source>
        <dbReference type="EMBL" id="PWG61764.1"/>
    </source>
</evidence>
<evidence type="ECO:0008006" key="4">
    <source>
        <dbReference type="Google" id="ProtNLM"/>
    </source>
</evidence>
<keyword evidence="1" id="KW-0175">Coiled coil</keyword>
<dbReference type="EMBL" id="QFFI01000027">
    <property type="protein sequence ID" value="PWG61764.1"/>
    <property type="molecule type" value="Genomic_DNA"/>
</dbReference>
<feature type="coiled-coil region" evidence="1">
    <location>
        <begin position="4"/>
        <end position="66"/>
    </location>
</feature>